<gene>
    <name evidence="1" type="ORF">MANES_09G004800</name>
</gene>
<dbReference type="EMBL" id="CM004395">
    <property type="protein sequence ID" value="OAY40214.1"/>
    <property type="molecule type" value="Genomic_DNA"/>
</dbReference>
<proteinExistence type="predicted"/>
<accession>A0A2C9V6P8</accession>
<evidence type="ECO:0000313" key="1">
    <source>
        <dbReference type="EMBL" id="OAY40214.1"/>
    </source>
</evidence>
<dbReference type="AlphaFoldDB" id="A0A2C9V6P8"/>
<sequence>MGIQGTDVAEENSDIIILKDNFASLWRIWHLISDFAILGYNIYNLENCLLFLLWEY</sequence>
<dbReference type="InterPro" id="IPR023214">
    <property type="entry name" value="HAD_sf"/>
</dbReference>
<name>A0A2C9V6P8_MANES</name>
<protein>
    <submittedName>
        <fullName evidence="1">Uncharacterized protein</fullName>
    </submittedName>
</protein>
<reference evidence="1" key="1">
    <citation type="submission" date="2016-02" db="EMBL/GenBank/DDBJ databases">
        <title>WGS assembly of Manihot esculenta.</title>
        <authorList>
            <person name="Bredeson J.V."/>
            <person name="Prochnik S.E."/>
            <person name="Lyons J.B."/>
            <person name="Schmutz J."/>
            <person name="Grimwood J."/>
            <person name="Vrebalov J."/>
            <person name="Bart R.S."/>
            <person name="Amuge T."/>
            <person name="Ferguson M.E."/>
            <person name="Green R."/>
            <person name="Putnam N."/>
            <person name="Stites J."/>
            <person name="Rounsley S."/>
            <person name="Rokhsar D.S."/>
        </authorList>
    </citation>
    <scope>NUCLEOTIDE SEQUENCE [LARGE SCALE GENOMIC DNA]</scope>
    <source>
        <tissue evidence="1">Leaf</tissue>
    </source>
</reference>
<dbReference type="Gene3D" id="3.40.50.1000">
    <property type="entry name" value="HAD superfamily/HAD-like"/>
    <property type="match status" value="1"/>
</dbReference>
<organism evidence="1">
    <name type="scientific">Manihot esculenta</name>
    <name type="common">Cassava</name>
    <name type="synonym">Jatropha manihot</name>
    <dbReference type="NCBI Taxonomy" id="3983"/>
    <lineage>
        <taxon>Eukaryota</taxon>
        <taxon>Viridiplantae</taxon>
        <taxon>Streptophyta</taxon>
        <taxon>Embryophyta</taxon>
        <taxon>Tracheophyta</taxon>
        <taxon>Spermatophyta</taxon>
        <taxon>Magnoliopsida</taxon>
        <taxon>eudicotyledons</taxon>
        <taxon>Gunneridae</taxon>
        <taxon>Pentapetalae</taxon>
        <taxon>rosids</taxon>
        <taxon>fabids</taxon>
        <taxon>Malpighiales</taxon>
        <taxon>Euphorbiaceae</taxon>
        <taxon>Crotonoideae</taxon>
        <taxon>Manihoteae</taxon>
        <taxon>Manihot</taxon>
    </lineage>
</organism>